<accession>A0A2C6L2J7</accession>
<dbReference type="GeneID" id="94423485"/>
<dbReference type="RefSeq" id="XP_067927745.1">
    <property type="nucleotide sequence ID" value="XM_068060274.1"/>
</dbReference>
<evidence type="ECO:0000313" key="3">
    <source>
        <dbReference type="Proteomes" id="UP000221165"/>
    </source>
</evidence>
<reference evidence="2 3" key="1">
    <citation type="journal article" date="2017" name="Int. J. Parasitol.">
        <title>The genome of the protozoan parasite Cystoisospora suis and a reverse vaccinology approach to identify vaccine candidates.</title>
        <authorList>
            <person name="Palmieri N."/>
            <person name="Shrestha A."/>
            <person name="Ruttkowski B."/>
            <person name="Beck T."/>
            <person name="Vogl C."/>
            <person name="Tomley F."/>
            <person name="Blake D.P."/>
            <person name="Joachim A."/>
        </authorList>
    </citation>
    <scope>NUCLEOTIDE SEQUENCE [LARGE SCALE GENOMIC DNA]</scope>
    <source>
        <strain evidence="2 3">Wien I</strain>
    </source>
</reference>
<protein>
    <submittedName>
        <fullName evidence="2">Uncharacterized protein</fullName>
    </submittedName>
</protein>
<feature type="compositionally biased region" description="Low complexity" evidence="1">
    <location>
        <begin position="183"/>
        <end position="198"/>
    </location>
</feature>
<name>A0A2C6L2J7_9APIC</name>
<dbReference type="Proteomes" id="UP000221165">
    <property type="component" value="Unassembled WGS sequence"/>
</dbReference>
<evidence type="ECO:0000256" key="1">
    <source>
        <dbReference type="SAM" id="MobiDB-lite"/>
    </source>
</evidence>
<keyword evidence="3" id="KW-1185">Reference proteome</keyword>
<feature type="compositionally biased region" description="Basic and acidic residues" evidence="1">
    <location>
        <begin position="643"/>
        <end position="662"/>
    </location>
</feature>
<feature type="compositionally biased region" description="Basic and acidic residues" evidence="1">
    <location>
        <begin position="208"/>
        <end position="220"/>
    </location>
</feature>
<feature type="compositionally biased region" description="Pro residues" evidence="1">
    <location>
        <begin position="32"/>
        <end position="42"/>
    </location>
</feature>
<dbReference type="VEuPathDB" id="ToxoDB:CSUI_000039"/>
<feature type="compositionally biased region" description="Basic and acidic residues" evidence="1">
    <location>
        <begin position="447"/>
        <end position="459"/>
    </location>
</feature>
<comment type="caution">
    <text evidence="2">The sequence shown here is derived from an EMBL/GenBank/DDBJ whole genome shotgun (WGS) entry which is preliminary data.</text>
</comment>
<feature type="compositionally biased region" description="Basic and acidic residues" evidence="1">
    <location>
        <begin position="384"/>
        <end position="395"/>
    </location>
</feature>
<feature type="region of interest" description="Disordered" evidence="1">
    <location>
        <begin position="14"/>
        <end position="709"/>
    </location>
</feature>
<sequence>MGFVKMGGACCKNALDKVKLPRPVSSHSDDPSYPPPPDPSTPWPGDTFRRAPPHEVPTVHPDGFPSEDKSADGRSFPSPVSTSYQQNPPYHSSLPSPPSPVDIFQSSSPPTAASSTVQGMTALTEREEDRLTAIGTYREVTTGDGGLSSCEAWGDPHIDTKMQRGTSSSSSSGKAMATSTQGLSLRNRLSRNLSLSRSKPSDPFVGEEQEKKNTRREGELGGRFSPRRGFSASTTTPHRRPAFPEDKKSLFLPSKRRSSWQLFTSTAPRDEKDPIYFSSSSQRGGGGKRRSERRFFSSLPRRRQDDDPRGSGLGRQHFFERLRRRRGRRGGSFGGDVTMESSTRDNEGDGYLSSRFPSQPHDPQHFVTYPPPPSADSSSVCPSHQKEMKEGREKSNGSASFSMESGAKPPFPERQVTEETAVSEGPFTGVREGKKNGSSAEGSLRLPEPKDDKGKESRRFSSRGRNFFSRFSSRRRSDSRRKVDEQRTDGFLSRSKSFSPINHNRRKARGEEDEEKKGKREADGGGSEEKKGQGAERQRREGGGVGSRLRMIATRRRSFGGKGRREEKDFSDTGSTALGDDDCVNWTVPHWEDEKADGKDESTGKVQEGLHKEQEENKDSLLLHRRNERDGEQCGSSSSSRSKGHEGESDRQNSRNRDRTSGTRDTSSILSQSTGQGGKDQRDGGTPPPPFFSDEAEGQEREERPNKGS</sequence>
<feature type="compositionally biased region" description="Basic and acidic residues" evidence="1">
    <location>
        <begin position="698"/>
        <end position="709"/>
    </location>
</feature>
<feature type="compositionally biased region" description="Basic and acidic residues" evidence="1">
    <location>
        <begin position="515"/>
        <end position="542"/>
    </location>
</feature>
<dbReference type="EMBL" id="MIGC01000021">
    <property type="protein sequence ID" value="PHJ26100.1"/>
    <property type="molecule type" value="Genomic_DNA"/>
</dbReference>
<feature type="compositionally biased region" description="Low complexity" evidence="1">
    <location>
        <begin position="106"/>
        <end position="116"/>
    </location>
</feature>
<feature type="compositionally biased region" description="Polar residues" evidence="1">
    <location>
        <begin position="78"/>
        <end position="87"/>
    </location>
</feature>
<organism evidence="2 3">
    <name type="scientific">Cystoisospora suis</name>
    <dbReference type="NCBI Taxonomy" id="483139"/>
    <lineage>
        <taxon>Eukaryota</taxon>
        <taxon>Sar</taxon>
        <taxon>Alveolata</taxon>
        <taxon>Apicomplexa</taxon>
        <taxon>Conoidasida</taxon>
        <taxon>Coccidia</taxon>
        <taxon>Eucoccidiorida</taxon>
        <taxon>Eimeriorina</taxon>
        <taxon>Sarcocystidae</taxon>
        <taxon>Cystoisospora</taxon>
    </lineage>
</organism>
<feature type="compositionally biased region" description="Polar residues" evidence="1">
    <location>
        <begin position="663"/>
        <end position="674"/>
    </location>
</feature>
<gene>
    <name evidence="2" type="ORF">CSUI_000039</name>
</gene>
<proteinExistence type="predicted"/>
<dbReference type="AlphaFoldDB" id="A0A2C6L2J7"/>
<evidence type="ECO:0000313" key="2">
    <source>
        <dbReference type="EMBL" id="PHJ26100.1"/>
    </source>
</evidence>
<feature type="compositionally biased region" description="Basic and acidic residues" evidence="1">
    <location>
        <begin position="590"/>
        <end position="632"/>
    </location>
</feature>